<reference evidence="10 11" key="2">
    <citation type="journal article" date="2014" name="J. Gen. Appl. Microbiol.">
        <title>The early diverging ascomycetous budding yeast Saitoella complicata has three histone deacetylases belonging to the Clr6, Hos2, and Rpd3 lineages.</title>
        <authorList>
            <person name="Nishida H."/>
            <person name="Matsumoto T."/>
            <person name="Kondo S."/>
            <person name="Hamamoto M."/>
            <person name="Yoshikawa H."/>
        </authorList>
    </citation>
    <scope>NUCLEOTIDE SEQUENCE [LARGE SCALE GENOMIC DNA]</scope>
    <source>
        <strain evidence="10 11">NRRL Y-17804</strain>
    </source>
</reference>
<dbReference type="Gene3D" id="3.40.710.10">
    <property type="entry name" value="DD-peptidase/beta-lactamase superfamily"/>
    <property type="match status" value="1"/>
</dbReference>
<evidence type="ECO:0000256" key="6">
    <source>
        <dbReference type="ARBA" id="ARBA00022989"/>
    </source>
</evidence>
<gene>
    <name evidence="10" type="ORF">G7K_3873-t1</name>
</gene>
<dbReference type="GO" id="GO:0033617">
    <property type="term" value="P:mitochondrial respiratory chain complex IV assembly"/>
    <property type="evidence" value="ECO:0007669"/>
    <property type="project" value="InterPro"/>
</dbReference>
<dbReference type="SUPFAM" id="SSF56601">
    <property type="entry name" value="beta-lactamase/transpeptidase-like"/>
    <property type="match status" value="1"/>
</dbReference>
<keyword evidence="6" id="KW-1133">Transmembrane helix</keyword>
<dbReference type="OMA" id="ERRTHYG"/>
<evidence type="ECO:0000256" key="7">
    <source>
        <dbReference type="ARBA" id="ARBA00023128"/>
    </source>
</evidence>
<dbReference type="InterPro" id="IPR012338">
    <property type="entry name" value="Beta-lactam/transpept-like"/>
</dbReference>
<dbReference type="AlphaFoldDB" id="A0A0E9NJZ8"/>
<dbReference type="PANTHER" id="PTHR43283">
    <property type="entry name" value="BETA-LACTAMASE-RELATED"/>
    <property type="match status" value="1"/>
</dbReference>
<organism evidence="10 11">
    <name type="scientific">Saitoella complicata (strain BCRC 22490 / CBS 7301 / JCM 7358 / NBRC 10748 / NRRL Y-17804)</name>
    <dbReference type="NCBI Taxonomy" id="698492"/>
    <lineage>
        <taxon>Eukaryota</taxon>
        <taxon>Fungi</taxon>
        <taxon>Dikarya</taxon>
        <taxon>Ascomycota</taxon>
        <taxon>Taphrinomycotina</taxon>
        <taxon>Taphrinomycotina incertae sedis</taxon>
        <taxon>Saitoella</taxon>
    </lineage>
</organism>
<keyword evidence="8" id="KW-0472">Membrane</keyword>
<feature type="domain" description="Beta-lactamase-related" evidence="9">
    <location>
        <begin position="222"/>
        <end position="586"/>
    </location>
</feature>
<evidence type="ECO:0000313" key="11">
    <source>
        <dbReference type="Proteomes" id="UP000033140"/>
    </source>
</evidence>
<keyword evidence="7" id="KW-0496">Mitochondrion</keyword>
<keyword evidence="11" id="KW-1185">Reference proteome</keyword>
<protein>
    <recommendedName>
        <fullName evidence="3">Cytochrome c oxidase assembly protein COX20, mitochondrial</fullName>
    </recommendedName>
</protein>
<keyword evidence="5" id="KW-0999">Mitochondrion inner membrane</keyword>
<dbReference type="Proteomes" id="UP000033140">
    <property type="component" value="Unassembled WGS sequence"/>
</dbReference>
<comment type="similarity">
    <text evidence="2">Belongs to the COX20 family.</text>
</comment>
<evidence type="ECO:0000259" key="9">
    <source>
        <dbReference type="Pfam" id="PF00144"/>
    </source>
</evidence>
<evidence type="ECO:0000256" key="8">
    <source>
        <dbReference type="ARBA" id="ARBA00023136"/>
    </source>
</evidence>
<dbReference type="InterPro" id="IPR022533">
    <property type="entry name" value="Cox20"/>
</dbReference>
<sequence length="611" mass="67669">MAEEGRRLKELNDRILAGKLHDYTGADREEKPAAPPKPELNLGDVWKTLSLDDIPKFYQMPCARTSLLSGITASFVLFGLQLSLRRPIGKACNWAVGGFAGTTIVVWEGCRFQRAQRIGDMKRIVMENNRLQVRRTEVPEDGIQGVTREEWKKEQETLAKVEGGLLAGFPSSWWCRIKGVTLLVSSLLLPTLPNLHCPVTAMISNAPEINKIIDAYTSKPNGIPGLVARAITKDGSLLYEHASGLRDLDNKDQPLTMDTVFWIASFTKLVTTIAAMQCVERGEIDLDVPAEQYLPDLGTQRILTQFDDDGKPVFKEPKTKITVRMMLTHTSGHTYDFFNENTLKWNKMNGIVGNAKNATFGTTRDAIEAPLGSEPGTKFEYGVGLDWVGFIIERISGMSLDAYFKKHILEPIGAKSTSFVPTAEMVKRHSGMHKRDLETGLLTSRHHAIPLIENEIEVHFGGGGLHSTAEDYCRVLQVLLNDGTSMTGAKILEKSTVDSMFIDQTTPLGISIEDPIPIAIPELHNPVPNLMPGVRKGWGLSFLISHDELPTGRSAGSVWWAGIANCFWWIDRAKGVAGVNLTQLLPMGDLEVAFCWMAWETALYKGLQEKA</sequence>
<evidence type="ECO:0000256" key="5">
    <source>
        <dbReference type="ARBA" id="ARBA00022792"/>
    </source>
</evidence>
<evidence type="ECO:0000256" key="4">
    <source>
        <dbReference type="ARBA" id="ARBA00022692"/>
    </source>
</evidence>
<dbReference type="GO" id="GO:0005743">
    <property type="term" value="C:mitochondrial inner membrane"/>
    <property type="evidence" value="ECO:0007669"/>
    <property type="project" value="UniProtKB-SubCell"/>
</dbReference>
<evidence type="ECO:0000313" key="10">
    <source>
        <dbReference type="EMBL" id="GAO49730.1"/>
    </source>
</evidence>
<dbReference type="PANTHER" id="PTHR43283:SF3">
    <property type="entry name" value="BETA-LACTAMASE FAMILY PROTEIN (AFU_ORTHOLOGUE AFUA_5G07500)"/>
    <property type="match status" value="1"/>
</dbReference>
<dbReference type="InterPro" id="IPR050789">
    <property type="entry name" value="Diverse_Enzym_Activities"/>
</dbReference>
<evidence type="ECO:0000256" key="1">
    <source>
        <dbReference type="ARBA" id="ARBA00004273"/>
    </source>
</evidence>
<reference evidence="10 11" key="1">
    <citation type="journal article" date="2011" name="J. Gen. Appl. Microbiol.">
        <title>Draft genome sequencing of the enigmatic yeast Saitoella complicata.</title>
        <authorList>
            <person name="Nishida H."/>
            <person name="Hamamoto M."/>
            <person name="Sugiyama J."/>
        </authorList>
    </citation>
    <scope>NUCLEOTIDE SEQUENCE [LARGE SCALE GENOMIC DNA]</scope>
    <source>
        <strain evidence="10 11">NRRL Y-17804</strain>
    </source>
</reference>
<comment type="caution">
    <text evidence="10">The sequence shown here is derived from an EMBL/GenBank/DDBJ whole genome shotgun (WGS) entry which is preliminary data.</text>
</comment>
<evidence type="ECO:0000256" key="2">
    <source>
        <dbReference type="ARBA" id="ARBA00009575"/>
    </source>
</evidence>
<comment type="subcellular location">
    <subcellularLocation>
        <location evidence="1">Mitochondrion inner membrane</location>
    </subcellularLocation>
</comment>
<dbReference type="STRING" id="698492.A0A0E9NJZ8"/>
<dbReference type="InterPro" id="IPR001466">
    <property type="entry name" value="Beta-lactam-related"/>
</dbReference>
<dbReference type="Pfam" id="PF00144">
    <property type="entry name" value="Beta-lactamase"/>
    <property type="match status" value="1"/>
</dbReference>
<name>A0A0E9NJZ8_SAICN</name>
<evidence type="ECO:0000256" key="3">
    <source>
        <dbReference type="ARBA" id="ARBA00017689"/>
    </source>
</evidence>
<dbReference type="Pfam" id="PF12597">
    <property type="entry name" value="Cox20"/>
    <property type="match status" value="1"/>
</dbReference>
<reference evidence="10 11" key="3">
    <citation type="journal article" date="2015" name="Genome Announc.">
        <title>Draft Genome Sequence of the Archiascomycetous Yeast Saitoella complicata.</title>
        <authorList>
            <person name="Yamauchi K."/>
            <person name="Kondo S."/>
            <person name="Hamamoto M."/>
            <person name="Takahashi Y."/>
            <person name="Ogura Y."/>
            <person name="Hayashi T."/>
            <person name="Nishida H."/>
        </authorList>
    </citation>
    <scope>NUCLEOTIDE SEQUENCE [LARGE SCALE GENOMIC DNA]</scope>
    <source>
        <strain evidence="10 11">NRRL Y-17804</strain>
    </source>
</reference>
<keyword evidence="4" id="KW-0812">Transmembrane</keyword>
<accession>A0A0E9NJZ8</accession>
<dbReference type="EMBL" id="BACD03000025">
    <property type="protein sequence ID" value="GAO49730.1"/>
    <property type="molecule type" value="Genomic_DNA"/>
</dbReference>
<proteinExistence type="inferred from homology"/>